<dbReference type="PRINTS" id="PR00081">
    <property type="entry name" value="GDHRDH"/>
</dbReference>
<keyword evidence="2" id="KW-0521">NADP</keyword>
<dbReference type="InterPro" id="IPR020904">
    <property type="entry name" value="Sc_DH/Rdtase_CS"/>
</dbReference>
<dbReference type="PROSITE" id="PS00061">
    <property type="entry name" value="ADH_SHORT"/>
    <property type="match status" value="1"/>
</dbReference>
<dbReference type="Gene3D" id="3.40.50.720">
    <property type="entry name" value="NAD(P)-binding Rossmann-like Domain"/>
    <property type="match status" value="1"/>
</dbReference>
<keyword evidence="3" id="KW-0560">Oxidoreductase</keyword>
<dbReference type="SUPFAM" id="SSF51735">
    <property type="entry name" value="NAD(P)-binding Rossmann-fold domains"/>
    <property type="match status" value="1"/>
</dbReference>
<dbReference type="InterPro" id="IPR036291">
    <property type="entry name" value="NAD(P)-bd_dom_sf"/>
</dbReference>
<organism evidence="5 6">
    <name type="scientific">Actinophytocola glycyrrhizae</name>
    <dbReference type="NCBI Taxonomy" id="2044873"/>
    <lineage>
        <taxon>Bacteria</taxon>
        <taxon>Bacillati</taxon>
        <taxon>Actinomycetota</taxon>
        <taxon>Actinomycetes</taxon>
        <taxon>Pseudonocardiales</taxon>
        <taxon>Pseudonocardiaceae</taxon>
    </lineage>
</organism>
<dbReference type="PANTHER" id="PTHR43490">
    <property type="entry name" value="(+)-NEOMENTHOL DEHYDROGENASE"/>
    <property type="match status" value="1"/>
</dbReference>
<keyword evidence="6" id="KW-1185">Reference proteome</keyword>
<dbReference type="PRINTS" id="PR00080">
    <property type="entry name" value="SDRFAMILY"/>
</dbReference>
<dbReference type="PANTHER" id="PTHR43490:SF99">
    <property type="entry name" value="SHORT-CHAIN DEHYDROGENASE_REDUCTASE"/>
    <property type="match status" value="1"/>
</dbReference>
<protein>
    <submittedName>
        <fullName evidence="5">SDR family NAD(P)-dependent oxidoreductase</fullName>
    </submittedName>
</protein>
<comment type="caution">
    <text evidence="5">The sequence shown here is derived from an EMBL/GenBank/DDBJ whole genome shotgun (WGS) entry which is preliminary data.</text>
</comment>
<comment type="similarity">
    <text evidence="1 4">Belongs to the short-chain dehydrogenases/reductases (SDR) family.</text>
</comment>
<gene>
    <name evidence="5" type="ORF">ACFPCV_19540</name>
</gene>
<evidence type="ECO:0000256" key="2">
    <source>
        <dbReference type="ARBA" id="ARBA00022857"/>
    </source>
</evidence>
<reference evidence="6" key="1">
    <citation type="journal article" date="2019" name="Int. J. Syst. Evol. Microbiol.">
        <title>The Global Catalogue of Microorganisms (GCM) 10K type strain sequencing project: providing services to taxonomists for standard genome sequencing and annotation.</title>
        <authorList>
            <consortium name="The Broad Institute Genomics Platform"/>
            <consortium name="The Broad Institute Genome Sequencing Center for Infectious Disease"/>
            <person name="Wu L."/>
            <person name="Ma J."/>
        </authorList>
    </citation>
    <scope>NUCLEOTIDE SEQUENCE [LARGE SCALE GENOMIC DNA]</scope>
    <source>
        <strain evidence="6">ZS-22-S1</strain>
    </source>
</reference>
<proteinExistence type="inferred from homology"/>
<evidence type="ECO:0000256" key="1">
    <source>
        <dbReference type="ARBA" id="ARBA00006484"/>
    </source>
</evidence>
<dbReference type="EMBL" id="JBHSIS010000008">
    <property type="protein sequence ID" value="MFC4855709.1"/>
    <property type="molecule type" value="Genomic_DNA"/>
</dbReference>
<dbReference type="RefSeq" id="WP_378057665.1">
    <property type="nucleotide sequence ID" value="NZ_JBHSIS010000008.1"/>
</dbReference>
<dbReference type="Proteomes" id="UP001595859">
    <property type="component" value="Unassembled WGS sequence"/>
</dbReference>
<evidence type="ECO:0000256" key="3">
    <source>
        <dbReference type="ARBA" id="ARBA00023002"/>
    </source>
</evidence>
<sequence>METALVTGANKGIGREIARRLVAEGMTVYLGARDEVRGKEAAEAVGARFVRLDVTDEESVAEAVAGLSSLDVLVNNAGVAVDWGVEAADLSAALMREAFEVNVFGVVTVTRACVPLLRRAQAGRIVNLSSPLGSLTLLSDFDSPIAEPQLLAYSSSKAALNALTLVYARALAPIRVNAVNPGLIATDLNGFPPGEGVGTVAQGAEVPVRLALGDGGTGGFHGEDVSSVGGRVPW</sequence>
<dbReference type="Pfam" id="PF00106">
    <property type="entry name" value="adh_short"/>
    <property type="match status" value="1"/>
</dbReference>
<evidence type="ECO:0000313" key="6">
    <source>
        <dbReference type="Proteomes" id="UP001595859"/>
    </source>
</evidence>
<accession>A0ABV9S4E0</accession>
<evidence type="ECO:0000256" key="4">
    <source>
        <dbReference type="RuleBase" id="RU000363"/>
    </source>
</evidence>
<evidence type="ECO:0000313" key="5">
    <source>
        <dbReference type="EMBL" id="MFC4855709.1"/>
    </source>
</evidence>
<name>A0ABV9S4E0_9PSEU</name>
<dbReference type="InterPro" id="IPR002347">
    <property type="entry name" value="SDR_fam"/>
</dbReference>